<sequence>MDHCRFSSSSHNIDSLHRLFSVSEMKNLLLLS</sequence>
<protein>
    <submittedName>
        <fullName evidence="1">Uncharacterized protein</fullName>
    </submittedName>
</protein>
<organism evidence="1">
    <name type="scientific">Arundo donax</name>
    <name type="common">Giant reed</name>
    <name type="synonym">Donax arundinaceus</name>
    <dbReference type="NCBI Taxonomy" id="35708"/>
    <lineage>
        <taxon>Eukaryota</taxon>
        <taxon>Viridiplantae</taxon>
        <taxon>Streptophyta</taxon>
        <taxon>Embryophyta</taxon>
        <taxon>Tracheophyta</taxon>
        <taxon>Spermatophyta</taxon>
        <taxon>Magnoliopsida</taxon>
        <taxon>Liliopsida</taxon>
        <taxon>Poales</taxon>
        <taxon>Poaceae</taxon>
        <taxon>PACMAD clade</taxon>
        <taxon>Arundinoideae</taxon>
        <taxon>Arundineae</taxon>
        <taxon>Arundo</taxon>
    </lineage>
</organism>
<reference evidence="1" key="2">
    <citation type="journal article" date="2015" name="Data Brief">
        <title>Shoot transcriptome of the giant reed, Arundo donax.</title>
        <authorList>
            <person name="Barrero R.A."/>
            <person name="Guerrero F.D."/>
            <person name="Moolhuijzen P."/>
            <person name="Goolsby J.A."/>
            <person name="Tidwell J."/>
            <person name="Bellgard S.E."/>
            <person name="Bellgard M.I."/>
        </authorList>
    </citation>
    <scope>NUCLEOTIDE SEQUENCE</scope>
    <source>
        <tissue evidence="1">Shoot tissue taken approximately 20 cm above the soil surface</tissue>
    </source>
</reference>
<dbReference type="AlphaFoldDB" id="A0A0A9FSN6"/>
<proteinExistence type="predicted"/>
<evidence type="ECO:0000313" key="1">
    <source>
        <dbReference type="EMBL" id="JAE14229.1"/>
    </source>
</evidence>
<name>A0A0A9FSN6_ARUDO</name>
<reference evidence="1" key="1">
    <citation type="submission" date="2014-09" db="EMBL/GenBank/DDBJ databases">
        <authorList>
            <person name="Magalhaes I.L.F."/>
            <person name="Oliveira U."/>
            <person name="Santos F.R."/>
            <person name="Vidigal T.H.D.A."/>
            <person name="Brescovit A.D."/>
            <person name="Santos A.J."/>
        </authorList>
    </citation>
    <scope>NUCLEOTIDE SEQUENCE</scope>
    <source>
        <tissue evidence="1">Shoot tissue taken approximately 20 cm above the soil surface</tissue>
    </source>
</reference>
<dbReference type="EMBL" id="GBRH01183667">
    <property type="protein sequence ID" value="JAE14229.1"/>
    <property type="molecule type" value="Transcribed_RNA"/>
</dbReference>
<accession>A0A0A9FSN6</accession>